<dbReference type="RefSeq" id="WP_159026230.1">
    <property type="nucleotide sequence ID" value="NZ_JADBGF010000001.1"/>
</dbReference>
<reference evidence="2 3" key="1">
    <citation type="submission" date="2020-10" db="EMBL/GenBank/DDBJ databases">
        <title>Sequencing the genomes of 1000 actinobacteria strains.</title>
        <authorList>
            <person name="Klenk H.-P."/>
        </authorList>
    </citation>
    <scope>NUCLEOTIDE SEQUENCE [LARGE SCALE GENOMIC DNA]</scope>
    <source>
        <strain evidence="2 3">DSM 41803</strain>
    </source>
</reference>
<dbReference type="GeneID" id="86830390"/>
<accession>A0A8I0P9E3</accession>
<dbReference type="AlphaFoldDB" id="A0A8I0P9E3"/>
<comment type="caution">
    <text evidence="2">The sequence shown here is derived from an EMBL/GenBank/DDBJ whole genome shotgun (WGS) entry which is preliminary data.</text>
</comment>
<dbReference type="Proteomes" id="UP000629287">
    <property type="component" value="Unassembled WGS sequence"/>
</dbReference>
<feature type="compositionally biased region" description="Low complexity" evidence="1">
    <location>
        <begin position="43"/>
        <end position="56"/>
    </location>
</feature>
<feature type="region of interest" description="Disordered" evidence="1">
    <location>
        <begin position="27"/>
        <end position="56"/>
    </location>
</feature>
<proteinExistence type="predicted"/>
<organism evidence="2 3">
    <name type="scientific">Streptomyces stelliscabiei</name>
    <dbReference type="NCBI Taxonomy" id="146820"/>
    <lineage>
        <taxon>Bacteria</taxon>
        <taxon>Bacillati</taxon>
        <taxon>Actinomycetota</taxon>
        <taxon>Actinomycetes</taxon>
        <taxon>Kitasatosporales</taxon>
        <taxon>Streptomycetaceae</taxon>
        <taxon>Streptomyces</taxon>
    </lineage>
</organism>
<name>A0A8I0P9E3_9ACTN</name>
<evidence type="ECO:0000313" key="3">
    <source>
        <dbReference type="Proteomes" id="UP000629287"/>
    </source>
</evidence>
<dbReference type="EMBL" id="JADBGF010000001">
    <property type="protein sequence ID" value="MBE1599717.1"/>
    <property type="molecule type" value="Genomic_DNA"/>
</dbReference>
<gene>
    <name evidence="2" type="ORF">H4687_005846</name>
</gene>
<evidence type="ECO:0000313" key="2">
    <source>
        <dbReference type="EMBL" id="MBE1599717.1"/>
    </source>
</evidence>
<evidence type="ECO:0000256" key="1">
    <source>
        <dbReference type="SAM" id="MobiDB-lite"/>
    </source>
</evidence>
<sequence>MSKPTTHDAQATAPSLLEQCADDYARAQQQRTANEAEARSQLALARAHASEAAAAR</sequence>
<keyword evidence="3" id="KW-1185">Reference proteome</keyword>
<protein>
    <submittedName>
        <fullName evidence="2">Uncharacterized protein</fullName>
    </submittedName>
</protein>